<dbReference type="EMBL" id="WJPP01000001">
    <property type="protein sequence ID" value="MRH77159.1"/>
    <property type="molecule type" value="Genomic_DNA"/>
</dbReference>
<dbReference type="Gene3D" id="3.40.50.720">
    <property type="entry name" value="NAD(P)-binding Rossmann-like Domain"/>
    <property type="match status" value="1"/>
</dbReference>
<accession>A0A6N7QP59</accession>
<dbReference type="PANTHER" id="PTHR42760">
    <property type="entry name" value="SHORT-CHAIN DEHYDROGENASES/REDUCTASES FAMILY MEMBER"/>
    <property type="match status" value="1"/>
</dbReference>
<dbReference type="AlphaFoldDB" id="A0A6N7QP59"/>
<dbReference type="InterPro" id="IPR020904">
    <property type="entry name" value="Sc_DH/Rdtase_CS"/>
</dbReference>
<dbReference type="Proteomes" id="UP000433788">
    <property type="component" value="Unassembled WGS sequence"/>
</dbReference>
<dbReference type="GO" id="GO:0016616">
    <property type="term" value="F:oxidoreductase activity, acting on the CH-OH group of donors, NAD or NADP as acceptor"/>
    <property type="evidence" value="ECO:0007669"/>
    <property type="project" value="TreeGrafter"/>
</dbReference>
<dbReference type="GO" id="GO:0030497">
    <property type="term" value="P:fatty acid elongation"/>
    <property type="evidence" value="ECO:0007669"/>
    <property type="project" value="TreeGrafter"/>
</dbReference>
<organism evidence="3 4">
    <name type="scientific">Spiribacter salilacus</name>
    <dbReference type="NCBI Taxonomy" id="2664894"/>
    <lineage>
        <taxon>Bacteria</taxon>
        <taxon>Pseudomonadati</taxon>
        <taxon>Pseudomonadota</taxon>
        <taxon>Gammaproteobacteria</taxon>
        <taxon>Chromatiales</taxon>
        <taxon>Ectothiorhodospiraceae</taxon>
        <taxon>Spiribacter</taxon>
    </lineage>
</organism>
<dbReference type="Pfam" id="PF13561">
    <property type="entry name" value="adh_short_C2"/>
    <property type="match status" value="1"/>
</dbReference>
<dbReference type="PANTHER" id="PTHR42760:SF123">
    <property type="entry name" value="OXIDOREDUCTASE"/>
    <property type="match status" value="1"/>
</dbReference>
<dbReference type="FunFam" id="3.40.50.720:FF:000084">
    <property type="entry name" value="Short-chain dehydrogenase reductase"/>
    <property type="match status" value="1"/>
</dbReference>
<gene>
    <name evidence="3" type="ORF">GH984_00330</name>
</gene>
<feature type="domain" description="Ketoreductase" evidence="2">
    <location>
        <begin position="11"/>
        <end position="195"/>
    </location>
</feature>
<reference evidence="3 4" key="1">
    <citation type="submission" date="2019-11" db="EMBL/GenBank/DDBJ databases">
        <authorList>
            <person name="Zhang X.Y."/>
        </authorList>
    </citation>
    <scope>NUCLEOTIDE SEQUENCE [LARGE SCALE GENOMIC DNA]</scope>
    <source>
        <strain evidence="3 4">C176</strain>
    </source>
</reference>
<dbReference type="InterPro" id="IPR036291">
    <property type="entry name" value="NAD(P)-bd_dom_sf"/>
</dbReference>
<dbReference type="CDD" id="cd05233">
    <property type="entry name" value="SDR_c"/>
    <property type="match status" value="1"/>
</dbReference>
<evidence type="ECO:0000313" key="3">
    <source>
        <dbReference type="EMBL" id="MRH77159.1"/>
    </source>
</evidence>
<dbReference type="InterPro" id="IPR002347">
    <property type="entry name" value="SDR_fam"/>
</dbReference>
<sequence>MTDTGHNSLPRNVLITGAGAGMGLAFARQFAANGDRVALLEKDQARALQAAKELSHTGAEALPIAGDVTDEASVAGGFAAVIESFGSVDILINNAGISCNVPTESLTLARWNEAIAVNQTGVFLAAREFARRHQSGRPGVIINVSSMYGQIAAPERLAYCASKSAVSMMTKALAIEWADRGIRVNAVAPGYIDTPFLRALADEGRLSLEQIKGRTPQGRLGTADEIAELVVFLASEKNQFMTGQVVTSDGGWSAYGYYEEHAE</sequence>
<name>A0A6N7QP59_9GAMM</name>
<evidence type="ECO:0000259" key="2">
    <source>
        <dbReference type="SMART" id="SM00822"/>
    </source>
</evidence>
<dbReference type="RefSeq" id="WP_153718236.1">
    <property type="nucleotide sequence ID" value="NZ_WJPP01000001.1"/>
</dbReference>
<dbReference type="PROSITE" id="PS00061">
    <property type="entry name" value="ADH_SHORT"/>
    <property type="match status" value="1"/>
</dbReference>
<proteinExistence type="inferred from homology"/>
<protein>
    <submittedName>
        <fullName evidence="3">SDR family oxidoreductase</fullName>
    </submittedName>
</protein>
<comment type="caution">
    <text evidence="3">The sequence shown here is derived from an EMBL/GenBank/DDBJ whole genome shotgun (WGS) entry which is preliminary data.</text>
</comment>
<evidence type="ECO:0000313" key="4">
    <source>
        <dbReference type="Proteomes" id="UP000433788"/>
    </source>
</evidence>
<dbReference type="SMART" id="SM00822">
    <property type="entry name" value="PKS_KR"/>
    <property type="match status" value="1"/>
</dbReference>
<dbReference type="InterPro" id="IPR057326">
    <property type="entry name" value="KR_dom"/>
</dbReference>
<dbReference type="PRINTS" id="PR00080">
    <property type="entry name" value="SDRFAMILY"/>
</dbReference>
<dbReference type="SUPFAM" id="SSF51735">
    <property type="entry name" value="NAD(P)-binding Rossmann-fold domains"/>
    <property type="match status" value="1"/>
</dbReference>
<dbReference type="PRINTS" id="PR00081">
    <property type="entry name" value="GDHRDH"/>
</dbReference>
<keyword evidence="4" id="KW-1185">Reference proteome</keyword>
<comment type="similarity">
    <text evidence="1">Belongs to the short-chain dehydrogenases/reductases (SDR) family.</text>
</comment>
<evidence type="ECO:0000256" key="1">
    <source>
        <dbReference type="ARBA" id="ARBA00006484"/>
    </source>
</evidence>